<name>A0A2S8FE50_9BACT</name>
<evidence type="ECO:0000313" key="2">
    <source>
        <dbReference type="EMBL" id="PQO30427.1"/>
    </source>
</evidence>
<dbReference type="OrthoDB" id="8449305at2"/>
<accession>A0A2S8FE50</accession>
<gene>
    <name evidence="2" type="ORF">C5Y83_23990</name>
</gene>
<sequence length="207" mass="22703">MVTTFIQDNLGFEANYAICKTSAQQSSAFQRYIFDWQRSEARSGELQFETHSGEPLALEVYPAVGEPWVGIFRSGAGGLTGVFGTPSPDIVCVVSNGQGYWVPVSAQGQFVEIQSSPLLQVFAIPSCKLICFVDFTEIEAYGLEGQLWITERLSWDGLEIIEATERGIRGRAWDSPANKHVEFVVDPHDGTHVGGSSPESYMGKSQT</sequence>
<dbReference type="RefSeq" id="WP_105332332.1">
    <property type="nucleotide sequence ID" value="NZ_PUHY01000014.1"/>
</dbReference>
<dbReference type="EMBL" id="PUHY01000014">
    <property type="protein sequence ID" value="PQO30427.1"/>
    <property type="molecule type" value="Genomic_DNA"/>
</dbReference>
<dbReference type="AlphaFoldDB" id="A0A2S8FE50"/>
<proteinExistence type="predicted"/>
<dbReference type="Proteomes" id="UP000238322">
    <property type="component" value="Unassembled WGS sequence"/>
</dbReference>
<protein>
    <submittedName>
        <fullName evidence="2">Uncharacterized protein</fullName>
    </submittedName>
</protein>
<reference evidence="2 3" key="1">
    <citation type="submission" date="2018-02" db="EMBL/GenBank/DDBJ databases">
        <title>Comparative genomes isolates from brazilian mangrove.</title>
        <authorList>
            <person name="Araujo J.E."/>
            <person name="Taketani R.G."/>
            <person name="Silva M.C.P."/>
            <person name="Loureco M.V."/>
            <person name="Andreote F.D."/>
        </authorList>
    </citation>
    <scope>NUCLEOTIDE SEQUENCE [LARGE SCALE GENOMIC DNA]</scope>
    <source>
        <strain evidence="2 3">Hex-1 MGV</strain>
    </source>
</reference>
<comment type="caution">
    <text evidence="2">The sequence shown here is derived from an EMBL/GenBank/DDBJ whole genome shotgun (WGS) entry which is preliminary data.</text>
</comment>
<feature type="compositionally biased region" description="Polar residues" evidence="1">
    <location>
        <begin position="197"/>
        <end position="207"/>
    </location>
</feature>
<feature type="region of interest" description="Disordered" evidence="1">
    <location>
        <begin position="188"/>
        <end position="207"/>
    </location>
</feature>
<evidence type="ECO:0000256" key="1">
    <source>
        <dbReference type="SAM" id="MobiDB-lite"/>
    </source>
</evidence>
<organism evidence="2 3">
    <name type="scientific">Blastopirellula marina</name>
    <dbReference type="NCBI Taxonomy" id="124"/>
    <lineage>
        <taxon>Bacteria</taxon>
        <taxon>Pseudomonadati</taxon>
        <taxon>Planctomycetota</taxon>
        <taxon>Planctomycetia</taxon>
        <taxon>Pirellulales</taxon>
        <taxon>Pirellulaceae</taxon>
        <taxon>Blastopirellula</taxon>
    </lineage>
</organism>
<evidence type="ECO:0000313" key="3">
    <source>
        <dbReference type="Proteomes" id="UP000238322"/>
    </source>
</evidence>